<feature type="chain" id="PRO_5010354596" evidence="2">
    <location>
        <begin position="24"/>
        <end position="163"/>
    </location>
</feature>
<dbReference type="SUPFAM" id="SSF53955">
    <property type="entry name" value="Lysozyme-like"/>
    <property type="match status" value="1"/>
</dbReference>
<protein>
    <submittedName>
        <fullName evidence="4">Transglycosylase SLT domain-containing protein</fullName>
    </submittedName>
</protein>
<dbReference type="InterPro" id="IPR023346">
    <property type="entry name" value="Lysozyme-like_dom_sf"/>
</dbReference>
<reference evidence="4 5" key="1">
    <citation type="submission" date="2016-10" db="EMBL/GenBank/DDBJ databases">
        <authorList>
            <person name="de Groot N.N."/>
        </authorList>
    </citation>
    <scope>NUCLEOTIDE SEQUENCE [LARGE SCALE GENOMIC DNA]</scope>
    <source>
        <strain evidence="4 5">CGMCC 1.10959</strain>
    </source>
</reference>
<dbReference type="AlphaFoldDB" id="A0A1I6Y0V5"/>
<dbReference type="Pfam" id="PF01464">
    <property type="entry name" value="SLT"/>
    <property type="match status" value="1"/>
</dbReference>
<evidence type="ECO:0000256" key="2">
    <source>
        <dbReference type="SAM" id="SignalP"/>
    </source>
</evidence>
<keyword evidence="5" id="KW-1185">Reference proteome</keyword>
<dbReference type="CDD" id="cd00254">
    <property type="entry name" value="LT-like"/>
    <property type="match status" value="1"/>
</dbReference>
<dbReference type="EMBL" id="FPAW01000002">
    <property type="protein sequence ID" value="SFT44235.1"/>
    <property type="molecule type" value="Genomic_DNA"/>
</dbReference>
<evidence type="ECO:0000256" key="1">
    <source>
        <dbReference type="ARBA" id="ARBA00009387"/>
    </source>
</evidence>
<dbReference type="PROSITE" id="PS51257">
    <property type="entry name" value="PROKAR_LIPOPROTEIN"/>
    <property type="match status" value="1"/>
</dbReference>
<dbReference type="STRING" id="999627.SAMN05216236_10224"/>
<dbReference type="InterPro" id="IPR008258">
    <property type="entry name" value="Transglycosylase_SLT_dom_1"/>
</dbReference>
<dbReference type="eggNOG" id="COG0741">
    <property type="taxonomic scope" value="Bacteria"/>
</dbReference>
<proteinExistence type="inferred from homology"/>
<organism evidence="4 5">
    <name type="scientific">Sedimentitalea nanhaiensis</name>
    <dbReference type="NCBI Taxonomy" id="999627"/>
    <lineage>
        <taxon>Bacteria</taxon>
        <taxon>Pseudomonadati</taxon>
        <taxon>Pseudomonadota</taxon>
        <taxon>Alphaproteobacteria</taxon>
        <taxon>Rhodobacterales</taxon>
        <taxon>Paracoccaceae</taxon>
        <taxon>Sedimentitalea</taxon>
    </lineage>
</organism>
<dbReference type="Proteomes" id="UP000182466">
    <property type="component" value="Unassembled WGS sequence"/>
</dbReference>
<dbReference type="Gene3D" id="1.10.530.10">
    <property type="match status" value="1"/>
</dbReference>
<evidence type="ECO:0000313" key="5">
    <source>
        <dbReference type="Proteomes" id="UP000182466"/>
    </source>
</evidence>
<evidence type="ECO:0000313" key="4">
    <source>
        <dbReference type="EMBL" id="SFT44235.1"/>
    </source>
</evidence>
<evidence type="ECO:0000259" key="3">
    <source>
        <dbReference type="Pfam" id="PF01464"/>
    </source>
</evidence>
<comment type="similarity">
    <text evidence="1">Belongs to the virb1 family.</text>
</comment>
<keyword evidence="2" id="KW-0732">Signal</keyword>
<gene>
    <name evidence="4" type="ORF">SAMN05216236_10224</name>
</gene>
<name>A0A1I6Y0V5_9RHOB</name>
<feature type="domain" description="Transglycosylase SLT" evidence="3">
    <location>
        <begin position="48"/>
        <end position="140"/>
    </location>
</feature>
<sequence>MLALSRRRMLAMIAMGLTTSACAATPPRKMVSSEPPLYPNETPELRSLINEYSEMYEIPTSLVHRLAIRESTHRPWAVNRPYYGLLQILPATARSMGFKGQPKDLLDAETNLKYAGKYLRGAWLLADGSQDNAVKHYSRGYWHEAKRRGMLVETGLVKPSASS</sequence>
<accession>A0A1I6Y0V5</accession>
<feature type="signal peptide" evidence="2">
    <location>
        <begin position="1"/>
        <end position="23"/>
    </location>
</feature>